<dbReference type="AlphaFoldDB" id="G4T1F8"/>
<dbReference type="KEGG" id="mah:MEALZ_4048"/>
<accession>G4T1F8</accession>
<evidence type="ECO:0000313" key="1">
    <source>
        <dbReference type="EMBL" id="CCE25703.1"/>
    </source>
</evidence>
<dbReference type="PATRIC" id="fig|271065.3.peg.4184"/>
<dbReference type="HOGENOM" id="CLU_1394913_0_0_6"/>
<dbReference type="EMBL" id="FO082060">
    <property type="protein sequence ID" value="CCE25703.1"/>
    <property type="molecule type" value="Genomic_DNA"/>
</dbReference>
<proteinExistence type="predicted"/>
<organism evidence="1 2">
    <name type="scientific">Methylotuvimicrobium alcaliphilum (strain DSM 19304 / NCIMB 14124 / VKM B-2133 / 20Z)</name>
    <name type="common">Methylomicrobium alcaliphilum</name>
    <dbReference type="NCBI Taxonomy" id="1091494"/>
    <lineage>
        <taxon>Bacteria</taxon>
        <taxon>Pseudomonadati</taxon>
        <taxon>Pseudomonadota</taxon>
        <taxon>Gammaproteobacteria</taxon>
        <taxon>Methylococcales</taxon>
        <taxon>Methylococcaceae</taxon>
        <taxon>Methylotuvimicrobium</taxon>
    </lineage>
</organism>
<evidence type="ECO:0000313" key="2">
    <source>
        <dbReference type="Proteomes" id="UP000008315"/>
    </source>
</evidence>
<dbReference type="STRING" id="1091494.MEALZ_4048"/>
<dbReference type="RefSeq" id="WP_014150450.1">
    <property type="nucleotide sequence ID" value="NC_016112.1"/>
</dbReference>
<keyword evidence="2" id="KW-1185">Reference proteome</keyword>
<sequence length="195" mass="22403">MNTQSTIAPQPHKSTLTFLLNFQEEIETEIVRLETICSLLEMSDAASEDGQSLRRFAILLKPVVMLCRRFAKHVDEVYRSDKPDAKKVAELNRSPHIDNAFKQLDALVMLVLQIEEKTALGQTWYILHPVLKRLEELHSGFLKNLKLAMTSLKITESFMLRNSGREQIIAKENPDPKRYRRIATGFDGNTYESLD</sequence>
<name>G4T1F8_META2</name>
<gene>
    <name evidence="1" type="ordered locus">MEALZ_4048</name>
</gene>
<dbReference type="Proteomes" id="UP000008315">
    <property type="component" value="Chromosome"/>
</dbReference>
<reference evidence="2" key="1">
    <citation type="journal article" date="2012" name="J. Bacteriol.">
        <title>Genome sequence of the haloalkaliphilic methanotrophic bacterium Methylomicrobium alcaliphilum 20Z.</title>
        <authorList>
            <person name="Vuilleumier S."/>
            <person name="Khmelenina V.N."/>
            <person name="Bringel F."/>
            <person name="Reshetnikov A.S."/>
            <person name="Lajus A."/>
            <person name="Mangenot S."/>
            <person name="Rouy Z."/>
            <person name="Op den Camp H.J."/>
            <person name="Jetten M.S."/>
            <person name="Dispirito A.A."/>
            <person name="Dunfield P."/>
            <person name="Klotz M.G."/>
            <person name="Semrau J.D."/>
            <person name="Stein L.Y."/>
            <person name="Barbe V."/>
            <person name="Medigue C."/>
            <person name="Trotsenko Y.A."/>
            <person name="Kalyuzhnaya M.G."/>
        </authorList>
    </citation>
    <scope>NUCLEOTIDE SEQUENCE [LARGE SCALE GENOMIC DNA]</scope>
    <source>
        <strain evidence="2">DSM 19304 / NCIMB 14124 / VKM B-2133 / 20Z</strain>
    </source>
</reference>
<protein>
    <submittedName>
        <fullName evidence="1">Uncharacterized protein</fullName>
    </submittedName>
</protein>